<dbReference type="RefSeq" id="WP_185672649.1">
    <property type="nucleotide sequence ID" value="NZ_JACJVP010000055.1"/>
</dbReference>
<feature type="domain" description="DUF1731" evidence="2">
    <location>
        <begin position="269"/>
        <end position="315"/>
    </location>
</feature>
<evidence type="ECO:0000259" key="1">
    <source>
        <dbReference type="Pfam" id="PF01370"/>
    </source>
</evidence>
<dbReference type="Pfam" id="PF01370">
    <property type="entry name" value="Epimerase"/>
    <property type="match status" value="1"/>
</dbReference>
<dbReference type="PANTHER" id="PTHR11092:SF0">
    <property type="entry name" value="EPIMERASE FAMILY PROTEIN SDR39U1"/>
    <property type="match status" value="1"/>
</dbReference>
<dbReference type="InterPro" id="IPR036291">
    <property type="entry name" value="NAD(P)-bd_dom_sf"/>
</dbReference>
<dbReference type="AlphaFoldDB" id="A0A7X0RW77"/>
<dbReference type="Gene3D" id="3.40.50.720">
    <property type="entry name" value="NAD(P)-binding Rossmann-like Domain"/>
    <property type="match status" value="1"/>
</dbReference>
<evidence type="ECO:0000313" key="3">
    <source>
        <dbReference type="EMBL" id="MBB6674787.1"/>
    </source>
</evidence>
<sequence>MRVMLCGGTGFIGTALARALEARGDEAWIITRHKPAAPAAGFRYATWDEWAADPALGGAVDGIVNLAGESINQRWTAAAKERIVQSRVRAAERIADIVRRMEAPPGVVANASGISLYGHSYTGEGRGISSASATFLNERGEAIQPFDESAPVQPADFLGRTIIEWEAAADRIPAERLVKLRIGLVLGRGGGAFPLLRLPHRLFVGGRMGSGRQGMPWIHLDDMVSLILFSLDTPTLSGPVNAIGPEPVDNDAFGRTLGRVIGRPHWFPVPGGLLRAVLGEMSCLLLTGQHATPRRALDHGFVFRYPRLEEALKNLLR</sequence>
<name>A0A7X0RW77_9BACL</name>
<dbReference type="InterPro" id="IPR013549">
    <property type="entry name" value="DUF1731"/>
</dbReference>
<evidence type="ECO:0000313" key="4">
    <source>
        <dbReference type="Proteomes" id="UP000547209"/>
    </source>
</evidence>
<comment type="caution">
    <text evidence="3">The sequence shown here is derived from an EMBL/GenBank/DDBJ whole genome shotgun (WGS) entry which is preliminary data.</text>
</comment>
<gene>
    <name evidence="3" type="ORF">H7C19_29320</name>
</gene>
<reference evidence="3 4" key="1">
    <citation type="submission" date="2020-08" db="EMBL/GenBank/DDBJ databases">
        <title>Cohnella phylogeny.</title>
        <authorList>
            <person name="Dunlap C."/>
        </authorList>
    </citation>
    <scope>NUCLEOTIDE SEQUENCE [LARGE SCALE GENOMIC DNA]</scope>
    <source>
        <strain evidence="3 4">DSM 28246</strain>
    </source>
</reference>
<proteinExistence type="predicted"/>
<feature type="domain" description="NAD-dependent epimerase/dehydratase" evidence="1">
    <location>
        <begin position="4"/>
        <end position="120"/>
    </location>
</feature>
<dbReference type="PANTHER" id="PTHR11092">
    <property type="entry name" value="SUGAR NUCLEOTIDE EPIMERASE RELATED"/>
    <property type="match status" value="1"/>
</dbReference>
<evidence type="ECO:0000259" key="2">
    <source>
        <dbReference type="Pfam" id="PF08338"/>
    </source>
</evidence>
<keyword evidence="4" id="KW-1185">Reference proteome</keyword>
<dbReference type="SUPFAM" id="SSF51735">
    <property type="entry name" value="NAD(P)-binding Rossmann-fold domains"/>
    <property type="match status" value="1"/>
</dbReference>
<dbReference type="Pfam" id="PF08338">
    <property type="entry name" value="DUF1731"/>
    <property type="match status" value="1"/>
</dbReference>
<dbReference type="InterPro" id="IPR001509">
    <property type="entry name" value="Epimerase_deHydtase"/>
</dbReference>
<accession>A0A7X0RW77</accession>
<dbReference type="EMBL" id="JACJVP010000055">
    <property type="protein sequence ID" value="MBB6674787.1"/>
    <property type="molecule type" value="Genomic_DNA"/>
</dbReference>
<protein>
    <submittedName>
        <fullName evidence="3">DUF1731 domain-containing protein</fullName>
    </submittedName>
</protein>
<organism evidence="3 4">
    <name type="scientific">Cohnella nanjingensis</name>
    <dbReference type="NCBI Taxonomy" id="1387779"/>
    <lineage>
        <taxon>Bacteria</taxon>
        <taxon>Bacillati</taxon>
        <taxon>Bacillota</taxon>
        <taxon>Bacilli</taxon>
        <taxon>Bacillales</taxon>
        <taxon>Paenibacillaceae</taxon>
        <taxon>Cohnella</taxon>
    </lineage>
</organism>
<dbReference type="Proteomes" id="UP000547209">
    <property type="component" value="Unassembled WGS sequence"/>
</dbReference>